<dbReference type="PROSITE" id="PS50109">
    <property type="entry name" value="HIS_KIN"/>
    <property type="match status" value="1"/>
</dbReference>
<dbReference type="InterPro" id="IPR005467">
    <property type="entry name" value="His_kinase_dom"/>
</dbReference>
<dbReference type="GO" id="GO:0007234">
    <property type="term" value="P:osmosensory signaling via phosphorelay pathway"/>
    <property type="evidence" value="ECO:0007669"/>
    <property type="project" value="TreeGrafter"/>
</dbReference>
<evidence type="ECO:0000259" key="8">
    <source>
        <dbReference type="PROSITE" id="PS50112"/>
    </source>
</evidence>
<dbReference type="InterPro" id="IPR036890">
    <property type="entry name" value="HATPase_C_sf"/>
</dbReference>
<evidence type="ECO:0000256" key="5">
    <source>
        <dbReference type="ARBA" id="ARBA00022777"/>
    </source>
</evidence>
<dbReference type="Pfam" id="PF00512">
    <property type="entry name" value="HisKA"/>
    <property type="match status" value="1"/>
</dbReference>
<dbReference type="InterPro" id="IPR003594">
    <property type="entry name" value="HATPase_dom"/>
</dbReference>
<comment type="catalytic activity">
    <reaction evidence="1">
        <text>ATP + protein L-histidine = ADP + protein N-phospho-L-histidine.</text>
        <dbReference type="EC" id="2.7.13.3"/>
    </reaction>
</comment>
<dbReference type="SMART" id="SM00387">
    <property type="entry name" value="HATPase_c"/>
    <property type="match status" value="1"/>
</dbReference>
<dbReference type="InterPro" id="IPR004358">
    <property type="entry name" value="Sig_transdc_His_kin-like_C"/>
</dbReference>
<dbReference type="GO" id="GO:0030295">
    <property type="term" value="F:protein kinase activator activity"/>
    <property type="evidence" value="ECO:0007669"/>
    <property type="project" value="TreeGrafter"/>
</dbReference>
<evidence type="ECO:0000256" key="3">
    <source>
        <dbReference type="ARBA" id="ARBA00022553"/>
    </source>
</evidence>
<dbReference type="SUPFAM" id="SSF55781">
    <property type="entry name" value="GAF domain-like"/>
    <property type="match status" value="1"/>
</dbReference>
<dbReference type="PANTHER" id="PTHR42878:SF15">
    <property type="entry name" value="BACTERIOPHYTOCHROME"/>
    <property type="match status" value="1"/>
</dbReference>
<dbReference type="Pfam" id="PF02518">
    <property type="entry name" value="HATPase_c"/>
    <property type="match status" value="1"/>
</dbReference>
<keyword evidence="6" id="KW-0472">Membrane</keyword>
<dbReference type="GO" id="GO:0000156">
    <property type="term" value="F:phosphorelay response regulator activity"/>
    <property type="evidence" value="ECO:0007669"/>
    <property type="project" value="TreeGrafter"/>
</dbReference>
<feature type="domain" description="Histidine kinase" evidence="7">
    <location>
        <begin position="671"/>
        <end position="886"/>
    </location>
</feature>
<evidence type="ECO:0000259" key="7">
    <source>
        <dbReference type="PROSITE" id="PS50109"/>
    </source>
</evidence>
<dbReference type="SUPFAM" id="SSF55785">
    <property type="entry name" value="PYP-like sensor domain (PAS domain)"/>
    <property type="match status" value="1"/>
</dbReference>
<protein>
    <recommendedName>
        <fullName evidence="2">histidine kinase</fullName>
        <ecNumber evidence="2">2.7.13.3</ecNumber>
    </recommendedName>
</protein>
<dbReference type="InterPro" id="IPR001610">
    <property type="entry name" value="PAC"/>
</dbReference>
<dbReference type="SUPFAM" id="SSF55874">
    <property type="entry name" value="ATPase domain of HSP90 chaperone/DNA topoisomerase II/histidine kinase"/>
    <property type="match status" value="1"/>
</dbReference>
<name>A0A8F9XJW3_9BACT</name>
<evidence type="ECO:0000259" key="9">
    <source>
        <dbReference type="PROSITE" id="PS50113"/>
    </source>
</evidence>
<feature type="domain" description="PAC" evidence="9">
    <location>
        <begin position="438"/>
        <end position="490"/>
    </location>
</feature>
<evidence type="ECO:0000256" key="4">
    <source>
        <dbReference type="ARBA" id="ARBA00022679"/>
    </source>
</evidence>
<dbReference type="KEGG" id="ole:K0B96_00295"/>
<evidence type="ECO:0000256" key="1">
    <source>
        <dbReference type="ARBA" id="ARBA00000085"/>
    </source>
</evidence>
<dbReference type="SMART" id="SM00065">
    <property type="entry name" value="GAF"/>
    <property type="match status" value="1"/>
</dbReference>
<dbReference type="InterPro" id="IPR000700">
    <property type="entry name" value="PAS-assoc_C"/>
</dbReference>
<evidence type="ECO:0000313" key="10">
    <source>
        <dbReference type="EMBL" id="QYM79088.1"/>
    </source>
</evidence>
<dbReference type="Proteomes" id="UP000825051">
    <property type="component" value="Chromosome"/>
</dbReference>
<dbReference type="EC" id="2.7.13.3" evidence="2"/>
<dbReference type="SMART" id="SM00388">
    <property type="entry name" value="HisKA"/>
    <property type="match status" value="1"/>
</dbReference>
<keyword evidence="5" id="KW-0418">Kinase</keyword>
<dbReference type="CDD" id="cd00130">
    <property type="entry name" value="PAS"/>
    <property type="match status" value="1"/>
</dbReference>
<dbReference type="InterPro" id="IPR029016">
    <property type="entry name" value="GAF-like_dom_sf"/>
</dbReference>
<evidence type="ECO:0000256" key="2">
    <source>
        <dbReference type="ARBA" id="ARBA00012438"/>
    </source>
</evidence>
<evidence type="ECO:0000256" key="6">
    <source>
        <dbReference type="ARBA" id="ARBA00023136"/>
    </source>
</evidence>
<dbReference type="InterPro" id="IPR035965">
    <property type="entry name" value="PAS-like_dom_sf"/>
</dbReference>
<dbReference type="Pfam" id="PF13426">
    <property type="entry name" value="PAS_9"/>
    <property type="match status" value="1"/>
</dbReference>
<feature type="domain" description="PAS" evidence="8">
    <location>
        <begin position="365"/>
        <end position="434"/>
    </location>
</feature>
<sequence length="888" mass="98232">MRNRLRWLVAGITATALLLVGVLTAQAYFNQRTAAGRHLVGTARALSSLVDRQLGETEALLKGLAISGTLQRGDFAAFDTQARSLAPDRDRWIVVTDAAGHEWVNTRLPRGQPLPNLTPTPEIWAALRQKKTYFSDVRWSTTAKSFCVNVSVPVLRDGELLYGLHYVIQPSAFARAIAVERFLPGAIVTVVDRTGTITARNRGAEKFAGKKATPDIVEATTTTPEGIMHSRTLEGIDVVAAYSRSPVCGWSVAIGAPEVDILASARRVLWLGGALSGLLVLVALILTRQLGRKVSTSIAGLVAETEALGQGLPPPPRPPGLQEIDFVATAMQSTAARLREREQETVRLTHLLQDELAKQKESELVSRRLAAIVTSSEDAIISKTLESRILTWNRGAERIFGYTEEEMIGQSITVLLPRDRLREEDHLIAQIRRGQRISSFETVRQRKDGSLVDISLSISPLRDANGQIVGASKIARDITDRRHAEARQRAVYELVSHVNRADALNEIYPVALRAIYECQRSDRAAILLLDDQKVMRFVATSGLSAAYCEAVEGHSPWAHHTTDAHPIYIDNIDLADQLPAPLKQALRTEGIHALAFIPLTLEKRLLGKFMVYYNAPHVFSAAELQPVETIATQVAFAVERHRSAEAMEQLVAERTASLQEAVTQMQEFSYSVSHDLRAPVRAMRGYAEVVLEDYGERLGPDGRMLLSRIVRSGARMDRLIQDLLTYSRLNRRDLALEPVSLEKLVHEVVQQYPDMRPERAEIAVEGPLPEVIGHEPSLSQVVSNLLSNAVKFVPPESRPRIRVAFERTAPDRGRLWFEDNGIGIKPEHQSRLFGLFERVHPEHAYEGTGIGLAIVRKAVERMNGSVGVHSDGVSGSRFWIELSLASRS</sequence>
<dbReference type="InterPro" id="IPR050351">
    <property type="entry name" value="BphY/WalK/GraS-like"/>
</dbReference>
<dbReference type="Gene3D" id="3.30.450.40">
    <property type="match status" value="1"/>
</dbReference>
<organism evidence="10 11">
    <name type="scientific">Horticoccus luteus</name>
    <dbReference type="NCBI Taxonomy" id="2862869"/>
    <lineage>
        <taxon>Bacteria</taxon>
        <taxon>Pseudomonadati</taxon>
        <taxon>Verrucomicrobiota</taxon>
        <taxon>Opitutia</taxon>
        <taxon>Opitutales</taxon>
        <taxon>Opitutaceae</taxon>
        <taxon>Horticoccus</taxon>
    </lineage>
</organism>
<dbReference type="SMART" id="SM00086">
    <property type="entry name" value="PAC"/>
    <property type="match status" value="1"/>
</dbReference>
<dbReference type="InterPro" id="IPR000014">
    <property type="entry name" value="PAS"/>
</dbReference>
<reference evidence="10" key="1">
    <citation type="submission" date="2021-08" db="EMBL/GenBank/DDBJ databases">
        <title>Genome of a novel bacterium of the phylum Verrucomicrobia, Oleiharenicola sp. KSB-15.</title>
        <authorList>
            <person name="Chung J.-H."/>
            <person name="Ahn J.-H."/>
            <person name="Yoon Y."/>
            <person name="Kim D.-Y."/>
            <person name="An S.-H."/>
            <person name="Park I."/>
            <person name="Yeon J."/>
        </authorList>
    </citation>
    <scope>NUCLEOTIDE SEQUENCE</scope>
    <source>
        <strain evidence="10">KSB-15</strain>
    </source>
</reference>
<dbReference type="RefSeq" id="WP_220162504.1">
    <property type="nucleotide sequence ID" value="NZ_CP080507.1"/>
</dbReference>
<dbReference type="InterPro" id="IPR003661">
    <property type="entry name" value="HisK_dim/P_dom"/>
</dbReference>
<evidence type="ECO:0000313" key="11">
    <source>
        <dbReference type="Proteomes" id="UP000825051"/>
    </source>
</evidence>
<keyword evidence="4" id="KW-0808">Transferase</keyword>
<dbReference type="PROSITE" id="PS50113">
    <property type="entry name" value="PAC"/>
    <property type="match status" value="1"/>
</dbReference>
<dbReference type="GO" id="GO:0000155">
    <property type="term" value="F:phosphorelay sensor kinase activity"/>
    <property type="evidence" value="ECO:0007669"/>
    <property type="project" value="InterPro"/>
</dbReference>
<dbReference type="Gene3D" id="3.30.450.20">
    <property type="entry name" value="PAS domain"/>
    <property type="match status" value="2"/>
</dbReference>
<dbReference type="Pfam" id="PF13185">
    <property type="entry name" value="GAF_2"/>
    <property type="match status" value="1"/>
</dbReference>
<dbReference type="InterPro" id="IPR036097">
    <property type="entry name" value="HisK_dim/P_sf"/>
</dbReference>
<dbReference type="GO" id="GO:0016020">
    <property type="term" value="C:membrane"/>
    <property type="evidence" value="ECO:0007669"/>
    <property type="project" value="UniProtKB-SubCell"/>
</dbReference>
<keyword evidence="3" id="KW-0597">Phosphoprotein</keyword>
<dbReference type="SUPFAM" id="SSF47384">
    <property type="entry name" value="Homodimeric domain of signal transducing histidine kinase"/>
    <property type="match status" value="1"/>
</dbReference>
<dbReference type="InterPro" id="IPR003018">
    <property type="entry name" value="GAF"/>
</dbReference>
<accession>A0A8F9XJW3</accession>
<keyword evidence="11" id="KW-1185">Reference proteome</keyword>
<dbReference type="Gene3D" id="3.30.565.10">
    <property type="entry name" value="Histidine kinase-like ATPase, C-terminal domain"/>
    <property type="match status" value="1"/>
</dbReference>
<dbReference type="SMART" id="SM00091">
    <property type="entry name" value="PAS"/>
    <property type="match status" value="2"/>
</dbReference>
<dbReference type="AlphaFoldDB" id="A0A8F9XJW3"/>
<dbReference type="CDD" id="cd18774">
    <property type="entry name" value="PDC2_HK_sensor"/>
    <property type="match status" value="1"/>
</dbReference>
<dbReference type="EMBL" id="CP080507">
    <property type="protein sequence ID" value="QYM79088.1"/>
    <property type="molecule type" value="Genomic_DNA"/>
</dbReference>
<dbReference type="NCBIfam" id="TIGR00229">
    <property type="entry name" value="sensory_box"/>
    <property type="match status" value="1"/>
</dbReference>
<proteinExistence type="predicted"/>
<dbReference type="Gene3D" id="1.10.287.130">
    <property type="match status" value="1"/>
</dbReference>
<dbReference type="PANTHER" id="PTHR42878">
    <property type="entry name" value="TWO-COMPONENT HISTIDINE KINASE"/>
    <property type="match status" value="1"/>
</dbReference>
<dbReference type="PRINTS" id="PR00344">
    <property type="entry name" value="BCTRLSENSOR"/>
</dbReference>
<gene>
    <name evidence="10" type="ORF">K0B96_00295</name>
</gene>
<dbReference type="CDD" id="cd00082">
    <property type="entry name" value="HisKA"/>
    <property type="match status" value="1"/>
</dbReference>
<dbReference type="PROSITE" id="PS50112">
    <property type="entry name" value="PAS"/>
    <property type="match status" value="1"/>
</dbReference>